<dbReference type="InterPro" id="IPR002347">
    <property type="entry name" value="SDR_fam"/>
</dbReference>
<dbReference type="PANTHER" id="PTHR43618:SF18">
    <property type="entry name" value="SHORT CHAIN DEHYDROGENASE_REDUCTASE FAMILY (AFU_ORTHOLOGUE AFUA_5G12480)"/>
    <property type="match status" value="1"/>
</dbReference>
<dbReference type="InterPro" id="IPR052178">
    <property type="entry name" value="Sec_Metab_Biosynth_SDR"/>
</dbReference>
<dbReference type="Pfam" id="PF00106">
    <property type="entry name" value="adh_short"/>
    <property type="match status" value="1"/>
</dbReference>
<proteinExistence type="inferred from homology"/>
<name>A0A9N9Q1F8_9HELO</name>
<dbReference type="EMBL" id="CAJVRM010000607">
    <property type="protein sequence ID" value="CAG8982393.1"/>
    <property type="molecule type" value="Genomic_DNA"/>
</dbReference>
<dbReference type="AlphaFoldDB" id="A0A9N9Q1F8"/>
<evidence type="ECO:0008006" key="6">
    <source>
        <dbReference type="Google" id="ProtNLM"/>
    </source>
</evidence>
<dbReference type="PANTHER" id="PTHR43618">
    <property type="entry name" value="7-ALPHA-HYDROXYSTEROID DEHYDROGENASE"/>
    <property type="match status" value="1"/>
</dbReference>
<comment type="caution">
    <text evidence="4">The sequence shown here is derived from an EMBL/GenBank/DDBJ whole genome shotgun (WGS) entry which is preliminary data.</text>
</comment>
<evidence type="ECO:0000256" key="3">
    <source>
        <dbReference type="ARBA" id="ARBA00023002"/>
    </source>
</evidence>
<dbReference type="InterPro" id="IPR036291">
    <property type="entry name" value="NAD(P)-bd_dom_sf"/>
</dbReference>
<reference evidence="4" key="1">
    <citation type="submission" date="2021-07" db="EMBL/GenBank/DDBJ databases">
        <authorList>
            <person name="Durling M."/>
        </authorList>
    </citation>
    <scope>NUCLEOTIDE SEQUENCE</scope>
</reference>
<sequence>MEASNLFFVEELVAVITGAGSGLGLIMAKALEANGAAKVFIIGRNLEKLEKAAKQGKYGNIIPLQGDVTKKEDLIRIAASVEESVGYVNLVIANAGSAAAGQMISGLTPESSISEVQEFFLTRPWEAYTQQFDVHVTATLYTCISFLRLLDAGNKRQNITWTSQVIATGSAQGFNKNPLSGLGYSTSKAAETHLMKSLAFMLGPYNIRSNILAPGFYASEMTSPAFKHLNFTPDTFPAVISPMRRMGREEEIAALILTLASKGGAYCNGSVFLSDGGRLTQAPSVW</sequence>
<comment type="similarity">
    <text evidence="1">Belongs to the short-chain dehydrogenases/reductases (SDR) family.</text>
</comment>
<evidence type="ECO:0000313" key="4">
    <source>
        <dbReference type="EMBL" id="CAG8982393.1"/>
    </source>
</evidence>
<dbReference type="GO" id="GO:0016491">
    <property type="term" value="F:oxidoreductase activity"/>
    <property type="evidence" value="ECO:0007669"/>
    <property type="project" value="UniProtKB-KW"/>
</dbReference>
<organism evidence="4 5">
    <name type="scientific">Hymenoscyphus albidus</name>
    <dbReference type="NCBI Taxonomy" id="595503"/>
    <lineage>
        <taxon>Eukaryota</taxon>
        <taxon>Fungi</taxon>
        <taxon>Dikarya</taxon>
        <taxon>Ascomycota</taxon>
        <taxon>Pezizomycotina</taxon>
        <taxon>Leotiomycetes</taxon>
        <taxon>Helotiales</taxon>
        <taxon>Helotiaceae</taxon>
        <taxon>Hymenoscyphus</taxon>
    </lineage>
</organism>
<dbReference type="OrthoDB" id="2898618at2759"/>
<protein>
    <recommendedName>
        <fullName evidence="6">NAD(P)-binding protein</fullName>
    </recommendedName>
</protein>
<evidence type="ECO:0000313" key="5">
    <source>
        <dbReference type="Proteomes" id="UP000701801"/>
    </source>
</evidence>
<gene>
    <name evidence="4" type="ORF">HYALB_00007515</name>
</gene>
<dbReference type="Gene3D" id="3.40.50.720">
    <property type="entry name" value="NAD(P)-binding Rossmann-like Domain"/>
    <property type="match status" value="1"/>
</dbReference>
<dbReference type="PRINTS" id="PR00081">
    <property type="entry name" value="GDHRDH"/>
</dbReference>
<dbReference type="CDD" id="cd05233">
    <property type="entry name" value="SDR_c"/>
    <property type="match status" value="1"/>
</dbReference>
<keyword evidence="2" id="KW-0521">NADP</keyword>
<evidence type="ECO:0000256" key="2">
    <source>
        <dbReference type="ARBA" id="ARBA00022857"/>
    </source>
</evidence>
<dbReference type="Proteomes" id="UP000701801">
    <property type="component" value="Unassembled WGS sequence"/>
</dbReference>
<accession>A0A9N9Q1F8</accession>
<evidence type="ECO:0000256" key="1">
    <source>
        <dbReference type="ARBA" id="ARBA00006484"/>
    </source>
</evidence>
<keyword evidence="3" id="KW-0560">Oxidoreductase</keyword>
<dbReference type="SUPFAM" id="SSF51735">
    <property type="entry name" value="NAD(P)-binding Rossmann-fold domains"/>
    <property type="match status" value="1"/>
</dbReference>
<keyword evidence="5" id="KW-1185">Reference proteome</keyword>